<protein>
    <submittedName>
        <fullName evidence="4">Phosphinothricin N-acetyltransferase</fullName>
        <ecNumber evidence="4">2.3.1.183</ecNumber>
    </submittedName>
</protein>
<name>A0A2S8BCC8_9MYCO</name>
<evidence type="ECO:0000256" key="1">
    <source>
        <dbReference type="ARBA" id="ARBA00022679"/>
    </source>
</evidence>
<evidence type="ECO:0000313" key="4">
    <source>
        <dbReference type="EMBL" id="PQM44317.1"/>
    </source>
</evidence>
<dbReference type="Pfam" id="PF13420">
    <property type="entry name" value="Acetyltransf_4"/>
    <property type="match status" value="1"/>
</dbReference>
<dbReference type="CDD" id="cd04301">
    <property type="entry name" value="NAT_SF"/>
    <property type="match status" value="1"/>
</dbReference>
<dbReference type="PANTHER" id="PTHR43072">
    <property type="entry name" value="N-ACETYLTRANSFERASE"/>
    <property type="match status" value="1"/>
</dbReference>
<dbReference type="Gene3D" id="3.40.630.30">
    <property type="match status" value="1"/>
</dbReference>
<accession>A0A2S8BCC8</accession>
<dbReference type="EC" id="2.3.1.183" evidence="4"/>
<reference evidence="4 5" key="1">
    <citation type="journal article" date="2017" name="Int. J. Syst. Evol. Microbiol.">
        <title>Mycobacterium talmoniae sp. nov., a slowly growing mycobacterium isolated from human respiratory samples.</title>
        <authorList>
            <person name="Davidson R.M."/>
            <person name="DeGroote M.A."/>
            <person name="Marola J.L."/>
            <person name="Buss S."/>
            <person name="Jones V."/>
            <person name="McNeil M.R."/>
            <person name="Freifeld A.G."/>
            <person name="Elaine Epperson L."/>
            <person name="Hasan N.A."/>
            <person name="Jackson M."/>
            <person name="Iwen P.C."/>
            <person name="Salfinger M."/>
            <person name="Strong M."/>
        </authorList>
    </citation>
    <scope>NUCLEOTIDE SEQUENCE [LARGE SCALE GENOMIC DNA]</scope>
    <source>
        <strain evidence="4 5">ATCC BAA-2683</strain>
    </source>
</reference>
<comment type="caution">
    <text evidence="4">The sequence shown here is derived from an EMBL/GenBank/DDBJ whole genome shotgun (WGS) entry which is preliminary data.</text>
</comment>
<dbReference type="Proteomes" id="UP000238296">
    <property type="component" value="Unassembled WGS sequence"/>
</dbReference>
<dbReference type="SUPFAM" id="SSF55729">
    <property type="entry name" value="Acyl-CoA N-acyltransferases (Nat)"/>
    <property type="match status" value="1"/>
</dbReference>
<gene>
    <name evidence="4" type="primary">bar</name>
    <name evidence="4" type="ORF">C1Y40_05524</name>
</gene>
<dbReference type="PANTHER" id="PTHR43072:SF23">
    <property type="entry name" value="UPF0039 PROTEIN C11D3.02C"/>
    <property type="match status" value="1"/>
</dbReference>
<dbReference type="AlphaFoldDB" id="A0A2S8BCC8"/>
<evidence type="ECO:0000259" key="3">
    <source>
        <dbReference type="PROSITE" id="PS51186"/>
    </source>
</evidence>
<dbReference type="EMBL" id="PPEA01000851">
    <property type="protein sequence ID" value="PQM44317.1"/>
    <property type="molecule type" value="Genomic_DNA"/>
</dbReference>
<evidence type="ECO:0000313" key="5">
    <source>
        <dbReference type="Proteomes" id="UP000238296"/>
    </source>
</evidence>
<proteinExistence type="predicted"/>
<dbReference type="InterPro" id="IPR000182">
    <property type="entry name" value="GNAT_dom"/>
</dbReference>
<keyword evidence="1 4" id="KW-0808">Transferase</keyword>
<evidence type="ECO:0000256" key="2">
    <source>
        <dbReference type="ARBA" id="ARBA00023315"/>
    </source>
</evidence>
<dbReference type="InterPro" id="IPR016181">
    <property type="entry name" value="Acyl_CoA_acyltransferase"/>
</dbReference>
<dbReference type="GO" id="GO:0102971">
    <property type="term" value="F:phosphinothricin N-acetyltransferase activity"/>
    <property type="evidence" value="ECO:0007669"/>
    <property type="project" value="UniProtKB-EC"/>
</dbReference>
<keyword evidence="2 4" id="KW-0012">Acyltransferase</keyword>
<organism evidence="4 5">
    <name type="scientific">Mycobacterium talmoniae</name>
    <dbReference type="NCBI Taxonomy" id="1858794"/>
    <lineage>
        <taxon>Bacteria</taxon>
        <taxon>Bacillati</taxon>
        <taxon>Actinomycetota</taxon>
        <taxon>Actinomycetes</taxon>
        <taxon>Mycobacteriales</taxon>
        <taxon>Mycobacteriaceae</taxon>
        <taxon>Mycobacterium</taxon>
    </lineage>
</organism>
<dbReference type="PROSITE" id="PS51186">
    <property type="entry name" value="GNAT"/>
    <property type="match status" value="1"/>
</dbReference>
<sequence>MDGKGTDMPTNSLVRPASSEDARACVAIYRPYVEDTAITFETEVPTTAEMAARIAAARETHEWVVLERHGDVIGYAYAHAFNPRAAYQWSTATSIYLAPDHHRTGGGRELYAQLLHRLAHRGYRRAFAGITQPNPASTSFHRSLGFAPAGLYRRVGWKLDRWHDVAWMQLDLLGDADDDGPPTPLT</sequence>
<feature type="domain" description="N-acetyltransferase" evidence="3">
    <location>
        <begin position="12"/>
        <end position="173"/>
    </location>
</feature>